<sequence length="476" mass="47711">MPPATTSQGEPVAVDHALRITVRIAPGAVDLHPDAPDLPPPEIDLVLPVHASLAEILPDILDLAGLPGHPGPWVASTAVGVAVETAVPLTHTPLRQGGVLVLSAGDVPEAPVLRDAAEILSDEDPQTPPEGLGTAAAAAGLITCALLAFTGTFPGSDVLPSPLRLGLLSLLYLVVASRISARTDDQDRGTAVAVLVSGVVLSSVAAVVVGILNGAPVVGRGPDAAVGTALVGGCLTGAVVLTLCSFCCRVQREITAALTTCIILGIAGAGMFPVAPDYAGVAAAAIGFALITVAALPSLTIRVSGLTVPRLPPAGEDLGIPEDPNPDVEEHALCARELLSGALAGTALAGGCCALVVGWSGGGFPAALCLATTIATVLHALRHRSPLAVWALWSWSLCAAGGTVLAGVRSDSVVVATASSLMALAVLTVAWWGQGIADLRPVAVNWMERIETLAVAAALPLSAHILGIFALVRGLG</sequence>
<evidence type="ECO:0000256" key="1">
    <source>
        <dbReference type="SAM" id="Phobius"/>
    </source>
</evidence>
<dbReference type="RefSeq" id="WP_198734912.1">
    <property type="nucleotide sequence ID" value="NZ_JAEIOT010000004.1"/>
</dbReference>
<organism evidence="3 4">
    <name type="scientific">Corynebacterium marambiense</name>
    <dbReference type="NCBI Taxonomy" id="2765364"/>
    <lineage>
        <taxon>Bacteria</taxon>
        <taxon>Bacillati</taxon>
        <taxon>Actinomycetota</taxon>
        <taxon>Actinomycetes</taxon>
        <taxon>Mycobacteriales</taxon>
        <taxon>Corynebacteriaceae</taxon>
        <taxon>Corynebacterium</taxon>
    </lineage>
</organism>
<gene>
    <name evidence="3" type="primary">eccD</name>
    <name evidence="3" type="ORF">JDV76_00405</name>
</gene>
<name>A0ABS0VRT8_9CORY</name>
<feature type="transmembrane region" description="Helical" evidence="1">
    <location>
        <begin position="224"/>
        <end position="247"/>
    </location>
</feature>
<keyword evidence="1" id="KW-0472">Membrane</keyword>
<dbReference type="EMBL" id="JAEIOT010000004">
    <property type="protein sequence ID" value="MBI8999447.1"/>
    <property type="molecule type" value="Genomic_DNA"/>
</dbReference>
<feature type="transmembrane region" description="Helical" evidence="1">
    <location>
        <begin position="413"/>
        <end position="432"/>
    </location>
</feature>
<feature type="transmembrane region" description="Helical" evidence="1">
    <location>
        <begin position="161"/>
        <end position="179"/>
    </location>
</feature>
<feature type="transmembrane region" description="Helical" evidence="1">
    <location>
        <begin position="191"/>
        <end position="212"/>
    </location>
</feature>
<dbReference type="Pfam" id="PF19053">
    <property type="entry name" value="EccD"/>
    <property type="match status" value="1"/>
</dbReference>
<keyword evidence="1" id="KW-1133">Transmembrane helix</keyword>
<evidence type="ECO:0000313" key="3">
    <source>
        <dbReference type="EMBL" id="MBI8999447.1"/>
    </source>
</evidence>
<proteinExistence type="predicted"/>
<dbReference type="Proteomes" id="UP000625574">
    <property type="component" value="Unassembled WGS sequence"/>
</dbReference>
<reference evidence="3 4" key="1">
    <citation type="submission" date="2020-12" db="EMBL/GenBank/DDBJ databases">
        <title>Genome public.</title>
        <authorList>
            <person name="Sun Q."/>
        </authorList>
    </citation>
    <scope>NUCLEOTIDE SEQUENCE [LARGE SCALE GENOMIC DNA]</scope>
    <source>
        <strain evidence="3 4">CCM 8864</strain>
    </source>
</reference>
<feature type="transmembrane region" description="Helical" evidence="1">
    <location>
        <begin position="278"/>
        <end position="301"/>
    </location>
</feature>
<feature type="domain" description="EccD-like transmembrane" evidence="2">
    <location>
        <begin position="135"/>
        <end position="475"/>
    </location>
</feature>
<feature type="transmembrane region" description="Helical" evidence="1">
    <location>
        <begin position="131"/>
        <end position="149"/>
    </location>
</feature>
<evidence type="ECO:0000259" key="2">
    <source>
        <dbReference type="Pfam" id="PF19053"/>
    </source>
</evidence>
<dbReference type="NCBIfam" id="TIGR03920">
    <property type="entry name" value="T7SS_EccD"/>
    <property type="match status" value="1"/>
</dbReference>
<keyword evidence="4" id="KW-1185">Reference proteome</keyword>
<feature type="transmembrane region" description="Helical" evidence="1">
    <location>
        <begin position="254"/>
        <end position="272"/>
    </location>
</feature>
<feature type="transmembrane region" description="Helical" evidence="1">
    <location>
        <begin position="363"/>
        <end position="381"/>
    </location>
</feature>
<keyword evidence="1" id="KW-0812">Transmembrane</keyword>
<accession>A0ABS0VRT8</accession>
<feature type="transmembrane region" description="Helical" evidence="1">
    <location>
        <begin position="453"/>
        <end position="472"/>
    </location>
</feature>
<dbReference type="InterPro" id="IPR044049">
    <property type="entry name" value="EccD_transm"/>
</dbReference>
<protein>
    <submittedName>
        <fullName evidence="3">Type VII secretion integral membrane protein EccD</fullName>
    </submittedName>
</protein>
<evidence type="ECO:0000313" key="4">
    <source>
        <dbReference type="Proteomes" id="UP000625574"/>
    </source>
</evidence>
<feature type="transmembrane region" description="Helical" evidence="1">
    <location>
        <begin position="388"/>
        <end position="407"/>
    </location>
</feature>
<comment type="caution">
    <text evidence="3">The sequence shown here is derived from an EMBL/GenBank/DDBJ whole genome shotgun (WGS) entry which is preliminary data.</text>
</comment>
<dbReference type="InterPro" id="IPR006707">
    <property type="entry name" value="T7SS_EccD"/>
</dbReference>